<comment type="function">
    <text evidence="11">Oxidoreductase required for the transfer of electrons from pyruvate to flavodoxin.</text>
</comment>
<dbReference type="PANTHER" id="PTHR32154">
    <property type="entry name" value="PYRUVATE-FLAVODOXIN OXIDOREDUCTASE-RELATED"/>
    <property type="match status" value="1"/>
</dbReference>
<evidence type="ECO:0000259" key="15">
    <source>
        <dbReference type="PROSITE" id="PS51379"/>
    </source>
</evidence>
<dbReference type="Gene3D" id="3.40.50.970">
    <property type="match status" value="2"/>
</dbReference>
<evidence type="ECO:0000256" key="7">
    <source>
        <dbReference type="ARBA" id="ARBA00023004"/>
    </source>
</evidence>
<evidence type="ECO:0000256" key="9">
    <source>
        <dbReference type="ARBA" id="ARBA00023231"/>
    </source>
</evidence>
<dbReference type="SUPFAM" id="SSF54862">
    <property type="entry name" value="4Fe-4S ferredoxins"/>
    <property type="match status" value="1"/>
</dbReference>
<dbReference type="FunFam" id="3.40.50.920:FF:000007">
    <property type="entry name" value="Pyruvate:ferredoxin (Flavodoxin) oxidoreductase"/>
    <property type="match status" value="1"/>
</dbReference>
<evidence type="ECO:0000256" key="12">
    <source>
        <dbReference type="PIRSR" id="PIRSR000159-1"/>
    </source>
</evidence>
<evidence type="ECO:0000256" key="2">
    <source>
        <dbReference type="ARBA" id="ARBA00022448"/>
    </source>
</evidence>
<feature type="binding site" evidence="12">
    <location>
        <position position="111"/>
    </location>
    <ligand>
        <name>pyruvate</name>
        <dbReference type="ChEBI" id="CHEBI:15361"/>
    </ligand>
</feature>
<organism evidence="16 17">
    <name type="scientific">Cyanobium gracile (strain ATCC 27147 / PCC 6307)</name>
    <dbReference type="NCBI Taxonomy" id="292564"/>
    <lineage>
        <taxon>Bacteria</taxon>
        <taxon>Bacillati</taxon>
        <taxon>Cyanobacteriota</taxon>
        <taxon>Cyanophyceae</taxon>
        <taxon>Synechococcales</taxon>
        <taxon>Prochlorococcaceae</taxon>
        <taxon>Cyanobium</taxon>
    </lineage>
</organism>
<feature type="binding site" evidence="12">
    <location>
        <position position="61"/>
    </location>
    <ligand>
        <name>thiamine diphosphate</name>
        <dbReference type="ChEBI" id="CHEBI:58937"/>
    </ligand>
</feature>
<dbReference type="GO" id="GO:0051539">
    <property type="term" value="F:4 iron, 4 sulfur cluster binding"/>
    <property type="evidence" value="ECO:0007669"/>
    <property type="project" value="UniProtKB-KW"/>
</dbReference>
<feature type="binding site" evidence="12">
    <location>
        <begin position="993"/>
        <end position="996"/>
    </location>
    <ligand>
        <name>thiamine diphosphate</name>
        <dbReference type="ChEBI" id="CHEBI:58937"/>
    </ligand>
</feature>
<dbReference type="KEGG" id="cgc:Cyagr_3413"/>
<feature type="binding site" evidence="14">
    <location>
        <position position="706"/>
    </location>
    <ligand>
        <name>[4Fe-4S] cluster</name>
        <dbReference type="ChEBI" id="CHEBI:49883"/>
        <label>2</label>
    </ligand>
</feature>
<dbReference type="PANTHER" id="PTHR32154:SF0">
    <property type="entry name" value="PYRUVATE-FLAVODOXIN OXIDOREDUCTASE-RELATED"/>
    <property type="match status" value="1"/>
</dbReference>
<dbReference type="PROSITE" id="PS51379">
    <property type="entry name" value="4FE4S_FER_2"/>
    <property type="match status" value="2"/>
</dbReference>
<dbReference type="Pfam" id="PF02775">
    <property type="entry name" value="TPP_enzyme_C"/>
    <property type="match status" value="1"/>
</dbReference>
<sequence length="1216" mass="131601">MTITVDGNEAVALVAYRLNEAIAIYPITPASPMGEWADAWNTEGRPNLWGTVPAVVELQSEAGAAGTVHGALQAGVLTTTFTASQGLLLMVPNLYKLAGELTPAVLHVAARSLAAQGLSIFGDHSDVMACRGTGCVILCSASVQEAGDFAAIATRASLKGRLPFLHMFDGFRTSHEIQKIEPIADEMLHALMPMEAVAAHRHRALSPDHPVLRGTAQNPDVYFQARESVNRFYDALPGHLLEAMERFAGLTGRHYGLYEYVGAADAERVVVLMGSGCETAAETALALNAAGERLGVLKVRLFRPFVAALFAAALPPTVQSLAVLDRCKEPGAGGEPLYLDAVAALSEEWQSCHGDRPLPRVVGGRYGLSSKEFTPAMVKAVFDNLRAERPRNHFTVGIDDDVTHRSLPVAADFHVDGPDQVRAVFYGLGSDGTVGGNKATIKIIGEQTDLFAQAYFVYDSKKSGSVTVSHLRFGPRPIRAPYLIERPTLVACHQWDFVDRFDLLAGLDAGGVLLLNSPFPIEESWRRMPAALRCGIRERGLAVWLINAYRVAREAGMGNHINTVMQACFFAVSGVLPREEAIEQIRASLRKTYGRKGEAVVAMNLRALDASLEHLQPLDWRQLPAEDDLPPPAPVADRLADAPLFVREVIAPLLERRGDALPVSALPCDGTWPTGTAQWEKRNIAETVPVWESDLCVQCGKCVMVCPHAVIRAKAVAPEALVGAPQGFRQAPARDPDLAGRSFTIQVAVEDCTGCALCVEVCPARDRTEPKRKAINMAPQRPLREAGRGHWDYFLGLPEMARADLNLHRIGQQQLQQPLFEFSGACGGCGETPYLKLASQLFGDRMLVANATGCSSIYGGNLPTTPWSMNAEGRGPAWSNSLFEDNAEFGLGMRVAIDQQRQMALELLERLGPAPERGDSLLPGALVAAIRDGDQHDEAGIVAQRQRVEELKRLLHAVAPQGPWAATPRDGQAARLLDLADALVKKSVWLVGGDGWAYDIGFGGLDHVLASGRDVNALVLDTEVYSNTGGQMSKATPRAAVAKYAAGGKAAPKKDLGLMMMSYGTVYVASVAMGARDEHTVRAFLEAESYPGPSLILAYSHCIAHGIDMARGMEQQKVAVDSGRWLLYRYDPRRTDRGEHPLQIDSRGQKRPLAEAMATENRFRMLSFSQPERARALARQAELEVARRWAIYRALAGTPTGPEASPQAHSPMEAPA</sequence>
<keyword evidence="7 14" id="KW-0408">Iron</keyword>
<feature type="binding site" evidence="14">
    <location>
        <position position="755"/>
    </location>
    <ligand>
        <name>[4Fe-4S] cluster</name>
        <dbReference type="ChEBI" id="CHEBI:49883"/>
        <label>2</label>
    </ligand>
</feature>
<feature type="binding site" evidence="14">
    <location>
        <position position="699"/>
    </location>
    <ligand>
        <name>[4Fe-4S] cluster</name>
        <dbReference type="ChEBI" id="CHEBI:49883"/>
        <label>1</label>
    </ligand>
</feature>
<dbReference type="InterPro" id="IPR002880">
    <property type="entry name" value="Pyrv_Fd/Flavodoxin_OxRdtase_N"/>
</dbReference>
<evidence type="ECO:0000256" key="14">
    <source>
        <dbReference type="PIRSR" id="PIRSR000159-50"/>
    </source>
</evidence>
<evidence type="ECO:0000313" key="16">
    <source>
        <dbReference type="EMBL" id="AFY30474.1"/>
    </source>
</evidence>
<feature type="binding site" evidence="14">
    <location>
        <position position="758"/>
    </location>
    <ligand>
        <name>[4Fe-4S] cluster</name>
        <dbReference type="ChEBI" id="CHEBI:49883"/>
        <label>2</label>
    </ligand>
</feature>
<dbReference type="RefSeq" id="WP_015110907.1">
    <property type="nucleotide sequence ID" value="NC_019675.1"/>
</dbReference>
<dbReference type="EMBL" id="CP003495">
    <property type="protein sequence ID" value="AFY30474.1"/>
    <property type="molecule type" value="Genomic_DNA"/>
</dbReference>
<feature type="binding site" evidence="14">
    <location>
        <position position="696"/>
    </location>
    <ligand>
        <name>[4Fe-4S] cluster</name>
        <dbReference type="ChEBI" id="CHEBI:49883"/>
        <label>1</label>
    </ligand>
</feature>
<feature type="domain" description="4Fe-4S ferredoxin-type" evidence="15">
    <location>
        <begin position="743"/>
        <end position="773"/>
    </location>
</feature>
<evidence type="ECO:0000256" key="11">
    <source>
        <dbReference type="PIRNR" id="PIRNR000159"/>
    </source>
</evidence>
<dbReference type="FunFam" id="3.40.920.10:FF:000001">
    <property type="entry name" value="Pyruvate:ferredoxin (Flavodoxin) oxidoreductase"/>
    <property type="match status" value="1"/>
</dbReference>
<dbReference type="InterPro" id="IPR019456">
    <property type="entry name" value="Pyrv-flavodox_OxRtase_EKR"/>
</dbReference>
<dbReference type="InterPro" id="IPR050722">
    <property type="entry name" value="Pyruvate:ferred/Flavod_OxRd"/>
</dbReference>
<evidence type="ECO:0000256" key="13">
    <source>
        <dbReference type="PIRSR" id="PIRSR000159-2"/>
    </source>
</evidence>
<comment type="cofactor">
    <cofactor evidence="14">
        <name>[4Fe-4S] cluster</name>
        <dbReference type="ChEBI" id="CHEBI:49883"/>
    </cofactor>
    <text evidence="14">Binds 3 [4Fe-4S] clusters per subunit.</text>
</comment>
<dbReference type="eggNOG" id="COG1014">
    <property type="taxonomic scope" value="Bacteria"/>
</dbReference>
<keyword evidence="8 14" id="KW-0411">Iron-sulfur</keyword>
<dbReference type="InterPro" id="IPR017896">
    <property type="entry name" value="4Fe4S_Fe-S-bd"/>
</dbReference>
<proteinExistence type="inferred from homology"/>
<dbReference type="InterPro" id="IPR002869">
    <property type="entry name" value="Pyrv_flavodox_OxRed_cen"/>
</dbReference>
<dbReference type="InterPro" id="IPR019752">
    <property type="entry name" value="Pyrv/ketoisovalerate_OxRed_cat"/>
</dbReference>
<feature type="binding site" evidence="14">
    <location>
        <position position="752"/>
    </location>
    <ligand>
        <name>[4Fe-4S] cluster</name>
        <dbReference type="ChEBI" id="CHEBI:49883"/>
        <label>2</label>
    </ligand>
</feature>
<accession>K9PD68</accession>
<dbReference type="GO" id="GO:0005506">
    <property type="term" value="F:iron ion binding"/>
    <property type="evidence" value="ECO:0007669"/>
    <property type="project" value="InterPro"/>
</dbReference>
<feature type="site" description="Important for catalytic activity" evidence="13">
    <location>
        <position position="28"/>
    </location>
</feature>
<dbReference type="eggNOG" id="COG1013">
    <property type="taxonomic scope" value="Bacteria"/>
</dbReference>
<dbReference type="Gene3D" id="4.10.780.10">
    <property type="entry name" value="Pyruvate-flavodoxin oxidoreductase, EKR domain"/>
    <property type="match status" value="1"/>
</dbReference>
<keyword evidence="2 11" id="KW-0813">Transport</keyword>
<comment type="similarity">
    <text evidence="1 11">Belongs to the pyruvate:ferredoxin/flavodoxin oxidoreductase family.</text>
</comment>
<dbReference type="InterPro" id="IPR017900">
    <property type="entry name" value="4Fe4S_Fe_S_CS"/>
</dbReference>
<feature type="binding site" evidence="12">
    <location>
        <position position="28"/>
    </location>
    <ligand>
        <name>pyruvate</name>
        <dbReference type="ChEBI" id="CHEBI:15361"/>
    </ligand>
</feature>
<feature type="binding site" evidence="14">
    <location>
        <position position="702"/>
    </location>
    <ligand>
        <name>[4Fe-4S] cluster</name>
        <dbReference type="ChEBI" id="CHEBI:49883"/>
        <label>1</label>
    </ligand>
</feature>
<feature type="binding site" evidence="12">
    <location>
        <position position="831"/>
    </location>
    <ligand>
        <name>thiamine diphosphate</name>
        <dbReference type="ChEBI" id="CHEBI:58937"/>
    </ligand>
</feature>
<dbReference type="InterPro" id="IPR009014">
    <property type="entry name" value="Transketo_C/PFOR_II"/>
</dbReference>
<keyword evidence="3 14" id="KW-0004">4Fe-4S</keyword>
<dbReference type="InterPro" id="IPR011895">
    <property type="entry name" value="Pyrv_flavodox_OxRed"/>
</dbReference>
<feature type="domain" description="4Fe-4S ferredoxin-type" evidence="15">
    <location>
        <begin position="687"/>
        <end position="716"/>
    </location>
</feature>
<dbReference type="PIRSF" id="PIRSF000159">
    <property type="entry name" value="NifJ"/>
    <property type="match status" value="1"/>
</dbReference>
<evidence type="ECO:0000256" key="3">
    <source>
        <dbReference type="ARBA" id="ARBA00022485"/>
    </source>
</evidence>
<dbReference type="InterPro" id="IPR029061">
    <property type="entry name" value="THDP-binding"/>
</dbReference>
<evidence type="ECO:0000256" key="1">
    <source>
        <dbReference type="ARBA" id="ARBA00009032"/>
    </source>
</evidence>
<dbReference type="Pfam" id="PF01558">
    <property type="entry name" value="POR"/>
    <property type="match status" value="1"/>
</dbReference>
<dbReference type="SUPFAM" id="SSF53323">
    <property type="entry name" value="Pyruvate-ferredoxin oxidoreductase, PFOR, domain III"/>
    <property type="match status" value="1"/>
</dbReference>
<dbReference type="GO" id="GO:0043873">
    <property type="term" value="F:pyruvate-flavodoxin oxidoreductase activity"/>
    <property type="evidence" value="ECO:0007669"/>
    <property type="project" value="RHEA"/>
</dbReference>
<keyword evidence="4 14" id="KW-0479">Metal-binding</keyword>
<dbReference type="Pfam" id="PF17147">
    <property type="entry name" value="PFOR_II"/>
    <property type="match status" value="1"/>
</dbReference>
<feature type="binding site" evidence="14">
    <location>
        <position position="1102"/>
    </location>
    <ligand>
        <name>[4Fe-4S] cluster</name>
        <dbReference type="ChEBI" id="CHEBI:49883"/>
        <label>3</label>
    </ligand>
</feature>
<gene>
    <name evidence="16" type="ordered locus">Cyagr_3413</name>
</gene>
<dbReference type="eggNOG" id="COG0674">
    <property type="taxonomic scope" value="Bacteria"/>
</dbReference>
<dbReference type="Gene3D" id="3.40.920.10">
    <property type="entry name" value="Pyruvate-ferredoxin oxidoreductase, PFOR, domain III"/>
    <property type="match status" value="1"/>
</dbReference>
<dbReference type="Pfam" id="PF10371">
    <property type="entry name" value="EKR"/>
    <property type="match status" value="1"/>
</dbReference>
<dbReference type="PATRIC" id="fig|292564.3.peg.3238"/>
<dbReference type="SUPFAM" id="SSF52922">
    <property type="entry name" value="TK C-terminal domain-like"/>
    <property type="match status" value="1"/>
</dbReference>
<feature type="binding site" evidence="14">
    <location>
        <position position="829"/>
    </location>
    <ligand>
        <name>[4Fe-4S] cluster</name>
        <dbReference type="ChEBI" id="CHEBI:49883"/>
        <label>3</label>
    </ligand>
</feature>
<comment type="catalytic activity">
    <reaction evidence="10 11">
        <text>oxidized [flavodoxin] + pyruvate + CoA + 2 H(+) = reduced [flavodoxin] + acetyl-CoA + CO2</text>
        <dbReference type="Rhea" id="RHEA:44140"/>
        <dbReference type="Rhea" id="RHEA-COMP:10622"/>
        <dbReference type="Rhea" id="RHEA-COMP:10623"/>
        <dbReference type="ChEBI" id="CHEBI:15361"/>
        <dbReference type="ChEBI" id="CHEBI:15378"/>
        <dbReference type="ChEBI" id="CHEBI:16526"/>
        <dbReference type="ChEBI" id="CHEBI:57287"/>
        <dbReference type="ChEBI" id="CHEBI:57288"/>
        <dbReference type="ChEBI" id="CHEBI:57618"/>
        <dbReference type="ChEBI" id="CHEBI:58210"/>
    </reaction>
</comment>
<feature type="binding site" evidence="14">
    <location>
        <position position="854"/>
    </location>
    <ligand>
        <name>[4Fe-4S] cluster</name>
        <dbReference type="ChEBI" id="CHEBI:49883"/>
        <label>3</label>
    </ligand>
</feature>
<evidence type="ECO:0000256" key="4">
    <source>
        <dbReference type="ARBA" id="ARBA00022723"/>
    </source>
</evidence>
<dbReference type="PROSITE" id="PS00198">
    <property type="entry name" value="4FE4S_FER_1"/>
    <property type="match status" value="1"/>
</dbReference>
<feature type="binding site" evidence="12">
    <location>
        <begin position="1022"/>
        <end position="1027"/>
    </location>
    <ligand>
        <name>thiamine diphosphate</name>
        <dbReference type="ChEBI" id="CHEBI:58937"/>
    </ligand>
</feature>
<reference evidence="17" key="1">
    <citation type="journal article" date="2013" name="Proc. Natl. Acad. Sci. U.S.A.">
        <title>Improving the coverage of the cyanobacterial phylum using diversity-driven genome sequencing.</title>
        <authorList>
            <person name="Shih P.M."/>
            <person name="Wu D."/>
            <person name="Latifi A."/>
            <person name="Axen S.D."/>
            <person name="Fewer D.P."/>
            <person name="Talla E."/>
            <person name="Calteau A."/>
            <person name="Cai F."/>
            <person name="Tandeau de Marsac N."/>
            <person name="Rippka R."/>
            <person name="Herdman M."/>
            <person name="Sivonen K."/>
            <person name="Coursin T."/>
            <person name="Laurent T."/>
            <person name="Goodwin L."/>
            <person name="Nolan M."/>
            <person name="Davenport K.W."/>
            <person name="Han C.S."/>
            <person name="Rubin E.M."/>
            <person name="Eisen J.A."/>
            <person name="Woyke T."/>
            <person name="Gugger M."/>
            <person name="Kerfeld C.A."/>
        </authorList>
    </citation>
    <scope>NUCLEOTIDE SEQUENCE [LARGE SCALE GENOMIC DNA]</scope>
    <source>
        <strain evidence="17">ATCC 27147 / PCC 6307</strain>
    </source>
</reference>
<evidence type="ECO:0000256" key="5">
    <source>
        <dbReference type="ARBA" id="ARBA00022982"/>
    </source>
</evidence>
<feature type="site" description="Important for catalytic activity" evidence="13">
    <location>
        <position position="1027"/>
    </location>
</feature>
<dbReference type="Proteomes" id="UP000010388">
    <property type="component" value="Chromosome"/>
</dbReference>
<dbReference type="SMART" id="SM00890">
    <property type="entry name" value="EKR"/>
    <property type="match status" value="1"/>
</dbReference>
<feature type="site" description="Important for catalytic activity" evidence="13">
    <location>
        <position position="111"/>
    </location>
</feature>
<dbReference type="GO" id="GO:0006979">
    <property type="term" value="P:response to oxidative stress"/>
    <property type="evidence" value="ECO:0007669"/>
    <property type="project" value="TreeGrafter"/>
</dbReference>
<feature type="binding site" evidence="14">
    <location>
        <position position="762"/>
    </location>
    <ligand>
        <name>[4Fe-4S] cluster</name>
        <dbReference type="ChEBI" id="CHEBI:49883"/>
        <label>1</label>
    </ligand>
</feature>
<dbReference type="HOGENOM" id="CLU_002569_0_0_3"/>
<dbReference type="InterPro" id="IPR037112">
    <property type="entry name" value="Pyrv-flavodox_OxR_EKR_sf"/>
</dbReference>
<protein>
    <recommendedName>
        <fullName evidence="11">Pyruvate-flavodoxin oxidoreductase</fullName>
        <ecNumber evidence="11">1.2.7.-</ecNumber>
    </recommendedName>
</protein>
<keyword evidence="6 11" id="KW-0560">Oxidoreductase</keyword>
<feature type="binding site" evidence="14">
    <location>
        <position position="826"/>
    </location>
    <ligand>
        <name>[4Fe-4S] cluster</name>
        <dbReference type="ChEBI" id="CHEBI:49883"/>
        <label>3</label>
    </ligand>
</feature>
<evidence type="ECO:0000313" key="17">
    <source>
        <dbReference type="Proteomes" id="UP000010388"/>
    </source>
</evidence>
<dbReference type="Gene3D" id="3.40.50.920">
    <property type="match status" value="1"/>
</dbReference>
<dbReference type="SUPFAM" id="SSF52518">
    <property type="entry name" value="Thiamin diphosphate-binding fold (THDP-binding)"/>
    <property type="match status" value="2"/>
</dbReference>
<dbReference type="NCBIfam" id="TIGR02176">
    <property type="entry name" value="pyruv_ox_red"/>
    <property type="match status" value="1"/>
</dbReference>
<dbReference type="OrthoDB" id="9794954at2"/>
<feature type="site" description="Important for catalytic activity" evidence="13">
    <location>
        <position position="61"/>
    </location>
</feature>
<keyword evidence="16" id="KW-0670">Pyruvate</keyword>
<evidence type="ECO:0000256" key="10">
    <source>
        <dbReference type="ARBA" id="ARBA00048963"/>
    </source>
</evidence>
<dbReference type="GO" id="GO:0022900">
    <property type="term" value="P:electron transport chain"/>
    <property type="evidence" value="ECO:0007669"/>
    <property type="project" value="InterPro"/>
</dbReference>
<dbReference type="EC" id="1.2.7.-" evidence="11"/>
<dbReference type="AlphaFoldDB" id="K9PD68"/>
<dbReference type="GO" id="GO:0030976">
    <property type="term" value="F:thiamine pyrophosphate binding"/>
    <property type="evidence" value="ECO:0007669"/>
    <property type="project" value="InterPro"/>
</dbReference>
<evidence type="ECO:0000256" key="6">
    <source>
        <dbReference type="ARBA" id="ARBA00023002"/>
    </source>
</evidence>
<name>K9PD68_CYAGP</name>
<dbReference type="CDD" id="cd03377">
    <property type="entry name" value="TPP_PFOR_PNO"/>
    <property type="match status" value="1"/>
</dbReference>
<dbReference type="CDD" id="cd07034">
    <property type="entry name" value="TPP_PYR_PFOR_IOR-alpha_like"/>
    <property type="match status" value="1"/>
</dbReference>
<dbReference type="STRING" id="292564.Cyagr_3413"/>
<dbReference type="FunFam" id="3.30.70.20:FF:000022">
    <property type="entry name" value="Pyruvate:ferredoxin (Flavodoxin) oxidoreductase"/>
    <property type="match status" value="1"/>
</dbReference>
<dbReference type="InterPro" id="IPR033412">
    <property type="entry name" value="PFOR_II"/>
</dbReference>
<dbReference type="Pfam" id="PF12838">
    <property type="entry name" value="Fer4_7"/>
    <property type="match status" value="1"/>
</dbReference>
<feature type="binding site" evidence="12">
    <location>
        <position position="854"/>
    </location>
    <ligand>
        <name>thiamine diphosphate</name>
        <dbReference type="ChEBI" id="CHEBI:58937"/>
    </ligand>
</feature>
<dbReference type="FunFam" id="3.40.50.970:FF:000012">
    <property type="entry name" value="Pyruvate:ferredoxin (Flavodoxin) oxidoreductase"/>
    <property type="match status" value="1"/>
</dbReference>
<dbReference type="eggNOG" id="COG1149">
    <property type="taxonomic scope" value="Bacteria"/>
</dbReference>
<evidence type="ECO:0000256" key="8">
    <source>
        <dbReference type="ARBA" id="ARBA00023014"/>
    </source>
</evidence>
<dbReference type="Gene3D" id="3.30.70.20">
    <property type="match status" value="1"/>
</dbReference>
<keyword evidence="9" id="KW-0535">Nitrogen fixation</keyword>
<dbReference type="InterPro" id="IPR011766">
    <property type="entry name" value="TPP_enzyme_TPP-bd"/>
</dbReference>
<dbReference type="Pfam" id="PF01855">
    <property type="entry name" value="POR_N"/>
    <property type="match status" value="1"/>
</dbReference>
<keyword evidence="5 11" id="KW-0249">Electron transport</keyword>